<name>A0A1L7XSE7_9HELO</name>
<proteinExistence type="predicted"/>
<feature type="compositionally biased region" description="Basic and acidic residues" evidence="1">
    <location>
        <begin position="64"/>
        <end position="80"/>
    </location>
</feature>
<feature type="compositionally biased region" description="Pro residues" evidence="1">
    <location>
        <begin position="1"/>
        <end position="11"/>
    </location>
</feature>
<evidence type="ECO:0000313" key="3">
    <source>
        <dbReference type="Proteomes" id="UP000184330"/>
    </source>
</evidence>
<reference evidence="2 3" key="1">
    <citation type="submission" date="2016-03" db="EMBL/GenBank/DDBJ databases">
        <authorList>
            <person name="Ploux O."/>
        </authorList>
    </citation>
    <scope>NUCLEOTIDE SEQUENCE [LARGE SCALE GENOMIC DNA]</scope>
    <source>
        <strain evidence="2 3">UAMH 11012</strain>
    </source>
</reference>
<evidence type="ECO:0000313" key="2">
    <source>
        <dbReference type="EMBL" id="CZR67960.1"/>
    </source>
</evidence>
<accession>A0A1L7XSE7</accession>
<evidence type="ECO:0000256" key="1">
    <source>
        <dbReference type="SAM" id="MobiDB-lite"/>
    </source>
</evidence>
<dbReference type="OrthoDB" id="10606935at2759"/>
<protein>
    <submittedName>
        <fullName evidence="2">Uncharacterized protein</fullName>
    </submittedName>
</protein>
<dbReference type="EMBL" id="FJOG01000049">
    <property type="protein sequence ID" value="CZR67960.1"/>
    <property type="molecule type" value="Genomic_DNA"/>
</dbReference>
<sequence length="192" mass="21340">MRILFPPPTLPTPASTPREEPDTDGQADQHKNAAKQGLSQRGRALHNAYVEDGDDPSVEQTSDDPQRSAHLDDARQEKQPSEPAVTSSILHPLDTPQHASSKRKQHFEDSSALKRAHIELADAIEAYLTSTNLYSNATALREELNICDSLDAAISKKYEGAIREETDDRYAIRERQQTDNNFLSSSHLPSLN</sequence>
<gene>
    <name evidence="2" type="ORF">PAC_17859</name>
</gene>
<organism evidence="2 3">
    <name type="scientific">Phialocephala subalpina</name>
    <dbReference type="NCBI Taxonomy" id="576137"/>
    <lineage>
        <taxon>Eukaryota</taxon>
        <taxon>Fungi</taxon>
        <taxon>Dikarya</taxon>
        <taxon>Ascomycota</taxon>
        <taxon>Pezizomycotina</taxon>
        <taxon>Leotiomycetes</taxon>
        <taxon>Helotiales</taxon>
        <taxon>Mollisiaceae</taxon>
        <taxon>Phialocephala</taxon>
        <taxon>Phialocephala fortinii species complex</taxon>
    </lineage>
</organism>
<dbReference type="Proteomes" id="UP000184330">
    <property type="component" value="Unassembled WGS sequence"/>
</dbReference>
<dbReference type="AlphaFoldDB" id="A0A1L7XSE7"/>
<keyword evidence="3" id="KW-1185">Reference proteome</keyword>
<feature type="region of interest" description="Disordered" evidence="1">
    <location>
        <begin position="1"/>
        <end position="109"/>
    </location>
</feature>